<comment type="subcellular location">
    <subcellularLocation>
        <location evidence="1">Nucleus</location>
    </subcellularLocation>
</comment>
<keyword evidence="5" id="KW-0862">Zinc</keyword>
<feature type="domain" description="C2H2-type" evidence="10">
    <location>
        <begin position="19"/>
        <end position="48"/>
    </location>
</feature>
<protein>
    <submittedName>
        <fullName evidence="11">ZN502 protein</fullName>
    </submittedName>
</protein>
<dbReference type="Gene3D" id="3.30.160.60">
    <property type="entry name" value="Classic Zinc Finger"/>
    <property type="match status" value="4"/>
</dbReference>
<evidence type="ECO:0000256" key="1">
    <source>
        <dbReference type="ARBA" id="ARBA00004123"/>
    </source>
</evidence>
<evidence type="ECO:0000256" key="5">
    <source>
        <dbReference type="ARBA" id="ARBA00022833"/>
    </source>
</evidence>
<evidence type="ECO:0000256" key="9">
    <source>
        <dbReference type="PROSITE-ProRule" id="PRU00042"/>
    </source>
</evidence>
<dbReference type="Pfam" id="PF00096">
    <property type="entry name" value="zf-C2H2"/>
    <property type="match status" value="2"/>
</dbReference>
<sequence>SFSQGSHLIPHQEIQTKEHPCWCLECGKSFISKSVLVTCRRIHPGEQPGGAPYKCGECGKRVQSISDLMKHQWTHSGRPTLCREGGWRSCWSSCFLVQQQLHAKKKPCKCLECGMSFTISTTFITHQHLHTEERLCRPYECPECGKRFWTCLDLIKHQQMQR</sequence>
<dbReference type="EMBL" id="VZTC01000012">
    <property type="protein sequence ID" value="NXB41633.1"/>
    <property type="molecule type" value="Genomic_DNA"/>
</dbReference>
<dbReference type="PROSITE" id="PS00028">
    <property type="entry name" value="ZINC_FINGER_C2H2_1"/>
    <property type="match status" value="2"/>
</dbReference>
<keyword evidence="8" id="KW-0539">Nucleus</keyword>
<dbReference type="GO" id="GO:0005634">
    <property type="term" value="C:nucleus"/>
    <property type="evidence" value="ECO:0007669"/>
    <property type="project" value="UniProtKB-SubCell"/>
</dbReference>
<dbReference type="PANTHER" id="PTHR24377">
    <property type="entry name" value="IP01015P-RELATED"/>
    <property type="match status" value="1"/>
</dbReference>
<dbReference type="Proteomes" id="UP000522331">
    <property type="component" value="Unassembled WGS sequence"/>
</dbReference>
<dbReference type="AlphaFoldDB" id="A0A7K8DQV2"/>
<dbReference type="InterPro" id="IPR050826">
    <property type="entry name" value="Krueppel_C2H2_ZnFinger"/>
</dbReference>
<keyword evidence="6" id="KW-0805">Transcription regulation</keyword>
<dbReference type="FunFam" id="3.30.160.60:FF:002343">
    <property type="entry name" value="Zinc finger protein 33A"/>
    <property type="match status" value="1"/>
</dbReference>
<evidence type="ECO:0000313" key="12">
    <source>
        <dbReference type="Proteomes" id="UP000522331"/>
    </source>
</evidence>
<feature type="domain" description="C2H2-type" evidence="10">
    <location>
        <begin position="139"/>
        <end position="162"/>
    </location>
</feature>
<feature type="non-terminal residue" evidence="11">
    <location>
        <position position="1"/>
    </location>
</feature>
<evidence type="ECO:0000256" key="3">
    <source>
        <dbReference type="ARBA" id="ARBA00022737"/>
    </source>
</evidence>
<name>A0A7K8DQV2_LEURO</name>
<evidence type="ECO:0000313" key="11">
    <source>
        <dbReference type="EMBL" id="NXB41633.1"/>
    </source>
</evidence>
<keyword evidence="7" id="KW-0804">Transcription</keyword>
<evidence type="ECO:0000256" key="4">
    <source>
        <dbReference type="ARBA" id="ARBA00022771"/>
    </source>
</evidence>
<feature type="non-terminal residue" evidence="11">
    <location>
        <position position="162"/>
    </location>
</feature>
<dbReference type="SMART" id="SM00355">
    <property type="entry name" value="ZnF_C2H2"/>
    <property type="match status" value="4"/>
</dbReference>
<dbReference type="GO" id="GO:0008270">
    <property type="term" value="F:zinc ion binding"/>
    <property type="evidence" value="ECO:0007669"/>
    <property type="project" value="UniProtKB-KW"/>
</dbReference>
<dbReference type="SUPFAM" id="SSF57667">
    <property type="entry name" value="beta-beta-alpha zinc fingers"/>
    <property type="match status" value="3"/>
</dbReference>
<evidence type="ECO:0000256" key="2">
    <source>
        <dbReference type="ARBA" id="ARBA00022723"/>
    </source>
</evidence>
<feature type="domain" description="C2H2-type" evidence="10">
    <location>
        <begin position="108"/>
        <end position="135"/>
    </location>
</feature>
<reference evidence="11 12" key="1">
    <citation type="submission" date="2019-09" db="EMBL/GenBank/DDBJ databases">
        <title>Bird 10,000 Genomes (B10K) Project - Family phase.</title>
        <authorList>
            <person name="Zhang G."/>
        </authorList>
    </citation>
    <scope>NUCLEOTIDE SEQUENCE [LARGE SCALE GENOMIC DNA]</scope>
    <source>
        <strain evidence="11">B10K-DU-002-02</strain>
        <tissue evidence="11">Muscle</tissue>
    </source>
</reference>
<dbReference type="InterPro" id="IPR013087">
    <property type="entry name" value="Znf_C2H2_type"/>
</dbReference>
<comment type="caution">
    <text evidence="11">The sequence shown here is derived from an EMBL/GenBank/DDBJ whole genome shotgun (WGS) entry which is preliminary data.</text>
</comment>
<dbReference type="FunFam" id="3.30.160.60:FF:000099">
    <property type="entry name" value="Zinc finger protein 79"/>
    <property type="match status" value="1"/>
</dbReference>
<keyword evidence="2" id="KW-0479">Metal-binding</keyword>
<accession>A0A7K8DQV2</accession>
<proteinExistence type="predicted"/>
<organism evidence="11 12">
    <name type="scientific">Leucopsar rothschildi</name>
    <name type="common">Bali myna</name>
    <name type="synonym">Rothschild's mynah</name>
    <dbReference type="NCBI Taxonomy" id="127929"/>
    <lineage>
        <taxon>Eukaryota</taxon>
        <taxon>Metazoa</taxon>
        <taxon>Chordata</taxon>
        <taxon>Craniata</taxon>
        <taxon>Vertebrata</taxon>
        <taxon>Euteleostomi</taxon>
        <taxon>Archelosauria</taxon>
        <taxon>Archosauria</taxon>
        <taxon>Dinosauria</taxon>
        <taxon>Saurischia</taxon>
        <taxon>Theropoda</taxon>
        <taxon>Coelurosauria</taxon>
        <taxon>Aves</taxon>
        <taxon>Neognathae</taxon>
        <taxon>Neoaves</taxon>
        <taxon>Telluraves</taxon>
        <taxon>Australaves</taxon>
        <taxon>Passeriformes</taxon>
        <taxon>Sturnidae</taxon>
        <taxon>Leucopsar</taxon>
    </lineage>
</organism>
<evidence type="ECO:0000256" key="6">
    <source>
        <dbReference type="ARBA" id="ARBA00023015"/>
    </source>
</evidence>
<dbReference type="PROSITE" id="PS50157">
    <property type="entry name" value="ZINC_FINGER_C2H2_2"/>
    <property type="match status" value="4"/>
</dbReference>
<dbReference type="InterPro" id="IPR036236">
    <property type="entry name" value="Znf_C2H2_sf"/>
</dbReference>
<keyword evidence="4 9" id="KW-0863">Zinc-finger</keyword>
<keyword evidence="3" id="KW-0677">Repeat</keyword>
<feature type="domain" description="C2H2-type" evidence="10">
    <location>
        <begin position="53"/>
        <end position="80"/>
    </location>
</feature>
<evidence type="ECO:0000256" key="7">
    <source>
        <dbReference type="ARBA" id="ARBA00023163"/>
    </source>
</evidence>
<gene>
    <name evidence="11" type="primary">Znf502</name>
    <name evidence="11" type="ORF">LEUROT_R08609</name>
</gene>
<keyword evidence="12" id="KW-1185">Reference proteome</keyword>
<evidence type="ECO:0000256" key="8">
    <source>
        <dbReference type="ARBA" id="ARBA00023242"/>
    </source>
</evidence>
<evidence type="ECO:0000259" key="10">
    <source>
        <dbReference type="PROSITE" id="PS50157"/>
    </source>
</evidence>